<sequence>MYTFTFKNPFSSYRGPSPLRHEYKIPGSWPSACDTPLTPPSTHPNTSPLHSHNTHRRRQPRPPHHRRHLPHTCRLQIHLSPAQRGAVRSLKTIPTTDLLKKMS</sequence>
<accession>A0A6A7AEZ7</accession>
<feature type="region of interest" description="Disordered" evidence="1">
    <location>
        <begin position="31"/>
        <end position="70"/>
    </location>
</feature>
<feature type="compositionally biased region" description="Basic residues" evidence="1">
    <location>
        <begin position="52"/>
        <end position="70"/>
    </location>
</feature>
<reference evidence="2" key="1">
    <citation type="journal article" date="2020" name="Stud. Mycol.">
        <title>101 Dothideomycetes genomes: a test case for predicting lifestyles and emergence of pathogens.</title>
        <authorList>
            <person name="Haridas S."/>
            <person name="Albert R."/>
            <person name="Binder M."/>
            <person name="Bloem J."/>
            <person name="Labutti K."/>
            <person name="Salamov A."/>
            <person name="Andreopoulos B."/>
            <person name="Baker S."/>
            <person name="Barry K."/>
            <person name="Bills G."/>
            <person name="Bluhm B."/>
            <person name="Cannon C."/>
            <person name="Castanera R."/>
            <person name="Culley D."/>
            <person name="Daum C."/>
            <person name="Ezra D."/>
            <person name="Gonzalez J."/>
            <person name="Henrissat B."/>
            <person name="Kuo A."/>
            <person name="Liang C."/>
            <person name="Lipzen A."/>
            <person name="Lutzoni F."/>
            <person name="Magnuson J."/>
            <person name="Mondo S."/>
            <person name="Nolan M."/>
            <person name="Ohm R."/>
            <person name="Pangilinan J."/>
            <person name="Park H.-J."/>
            <person name="Ramirez L."/>
            <person name="Alfaro M."/>
            <person name="Sun H."/>
            <person name="Tritt A."/>
            <person name="Yoshinaga Y."/>
            <person name="Zwiers L.-H."/>
            <person name="Turgeon B."/>
            <person name="Goodwin S."/>
            <person name="Spatafora J."/>
            <person name="Crous P."/>
            <person name="Grigoriev I."/>
        </authorList>
    </citation>
    <scope>NUCLEOTIDE SEQUENCE</scope>
    <source>
        <strain evidence="2">CBS 113818</strain>
    </source>
</reference>
<organism evidence="2 3">
    <name type="scientific">Ophiobolus disseminans</name>
    <dbReference type="NCBI Taxonomy" id="1469910"/>
    <lineage>
        <taxon>Eukaryota</taxon>
        <taxon>Fungi</taxon>
        <taxon>Dikarya</taxon>
        <taxon>Ascomycota</taxon>
        <taxon>Pezizomycotina</taxon>
        <taxon>Dothideomycetes</taxon>
        <taxon>Pleosporomycetidae</taxon>
        <taxon>Pleosporales</taxon>
        <taxon>Pleosporineae</taxon>
        <taxon>Phaeosphaeriaceae</taxon>
        <taxon>Ophiobolus</taxon>
    </lineage>
</organism>
<dbReference type="AlphaFoldDB" id="A0A6A7AEZ7"/>
<gene>
    <name evidence="2" type="ORF">CC86DRAFT_142876</name>
</gene>
<keyword evidence="3" id="KW-1185">Reference proteome</keyword>
<name>A0A6A7AEZ7_9PLEO</name>
<evidence type="ECO:0000256" key="1">
    <source>
        <dbReference type="SAM" id="MobiDB-lite"/>
    </source>
</evidence>
<dbReference type="Proteomes" id="UP000799424">
    <property type="component" value="Unassembled WGS sequence"/>
</dbReference>
<evidence type="ECO:0000313" key="2">
    <source>
        <dbReference type="EMBL" id="KAF2831733.1"/>
    </source>
</evidence>
<protein>
    <submittedName>
        <fullName evidence="2">Uncharacterized protein</fullName>
    </submittedName>
</protein>
<evidence type="ECO:0000313" key="3">
    <source>
        <dbReference type="Proteomes" id="UP000799424"/>
    </source>
</evidence>
<proteinExistence type="predicted"/>
<dbReference type="EMBL" id="MU006218">
    <property type="protein sequence ID" value="KAF2831733.1"/>
    <property type="molecule type" value="Genomic_DNA"/>
</dbReference>